<keyword evidence="2" id="KW-0812">Transmembrane</keyword>
<feature type="transmembrane region" description="Helical" evidence="2">
    <location>
        <begin position="113"/>
        <end position="134"/>
    </location>
</feature>
<keyword evidence="2" id="KW-1133">Transmembrane helix</keyword>
<dbReference type="GeneID" id="93652977"/>
<dbReference type="PANTHER" id="PTHR33741:SF5">
    <property type="entry name" value="TRANSMEMBRANE PROTEIN DDB_G0269096-RELATED"/>
    <property type="match status" value="1"/>
</dbReference>
<evidence type="ECO:0000313" key="4">
    <source>
        <dbReference type="EMBL" id="KAG5418019.1"/>
    </source>
</evidence>
<feature type="domain" description="HPP transmembrane region" evidence="3">
    <location>
        <begin position="13"/>
        <end position="143"/>
    </location>
</feature>
<dbReference type="RefSeq" id="XP_067547135.1">
    <property type="nucleotide sequence ID" value="XM_067693410.1"/>
</dbReference>
<dbReference type="OrthoDB" id="2016548at2759"/>
<evidence type="ECO:0000313" key="5">
    <source>
        <dbReference type="Proteomes" id="UP000669133"/>
    </source>
</evidence>
<sequence>MGIFKNHNVLTDYHHAPMILASYGASAILCFNASQAPLAQPRNVFFGHFISAVIGMGIQKLFGLSHYGRSNYWASGALSVAVSSVVMSITNTVHPPAGASALLPSIDDSVRSMSWWFLPLQVISAALIITVALITGNVIRTYPVYWWSPGADVGKKWKHKQEEGKQGDLKETKQEGDKGDLPLGGEENENESGRHDDDSPGLSKVKSPFSFAGEGITEVNETKQITITSSVIEVPEYIDLDEVEVEVLRSLQQKLMDLEARVSSTTNNQSKVDNIV</sequence>
<evidence type="ECO:0000259" key="3">
    <source>
        <dbReference type="Pfam" id="PF04982"/>
    </source>
</evidence>
<keyword evidence="5" id="KW-1185">Reference proteome</keyword>
<dbReference type="InterPro" id="IPR058581">
    <property type="entry name" value="TM_HPP"/>
</dbReference>
<proteinExistence type="predicted"/>
<dbReference type="InterPro" id="IPR007065">
    <property type="entry name" value="HPP"/>
</dbReference>
<dbReference type="AlphaFoldDB" id="A0A8H7ZD38"/>
<accession>A0A8H7ZD38</accession>
<protein>
    <recommendedName>
        <fullName evidence="3">HPP transmembrane region domain-containing protein</fullName>
    </recommendedName>
</protein>
<dbReference type="EMBL" id="JAEOAQ010000006">
    <property type="protein sequence ID" value="KAG5418019.1"/>
    <property type="molecule type" value="Genomic_DNA"/>
</dbReference>
<feature type="transmembrane region" description="Helical" evidence="2">
    <location>
        <begin position="20"/>
        <end position="39"/>
    </location>
</feature>
<keyword evidence="2" id="KW-0472">Membrane</keyword>
<feature type="region of interest" description="Disordered" evidence="1">
    <location>
        <begin position="157"/>
        <end position="204"/>
    </location>
</feature>
<feature type="compositionally biased region" description="Basic and acidic residues" evidence="1">
    <location>
        <begin position="160"/>
        <end position="180"/>
    </location>
</feature>
<name>A0A8H7ZD38_9ASCO</name>
<dbReference type="Proteomes" id="UP000669133">
    <property type="component" value="Unassembled WGS sequence"/>
</dbReference>
<feature type="transmembrane region" description="Helical" evidence="2">
    <location>
        <begin position="72"/>
        <end position="93"/>
    </location>
</feature>
<feature type="transmembrane region" description="Helical" evidence="2">
    <location>
        <begin position="45"/>
        <end position="65"/>
    </location>
</feature>
<dbReference type="Pfam" id="PF04982">
    <property type="entry name" value="TM_HPP"/>
    <property type="match status" value="1"/>
</dbReference>
<organism evidence="4 5">
    <name type="scientific">Candida metapsilosis</name>
    <dbReference type="NCBI Taxonomy" id="273372"/>
    <lineage>
        <taxon>Eukaryota</taxon>
        <taxon>Fungi</taxon>
        <taxon>Dikarya</taxon>
        <taxon>Ascomycota</taxon>
        <taxon>Saccharomycotina</taxon>
        <taxon>Pichiomycetes</taxon>
        <taxon>Debaryomycetaceae</taxon>
        <taxon>Candida/Lodderomyces clade</taxon>
        <taxon>Candida</taxon>
    </lineage>
</organism>
<dbReference type="PANTHER" id="PTHR33741">
    <property type="entry name" value="TRANSMEMBRANE PROTEIN DDB_G0269096-RELATED"/>
    <property type="match status" value="1"/>
</dbReference>
<reference evidence="4 5" key="1">
    <citation type="submission" date="2020-12" db="EMBL/GenBank/DDBJ databases">
        <title>Effect of drift, selection, and recombination on the evolution of hybrid genomes in Candida yeast pathogens.</title>
        <authorList>
            <person name="Mixao V."/>
            <person name="Ksiezopolska E."/>
            <person name="Saus E."/>
            <person name="Boekhout T."/>
            <person name="Gacser A."/>
            <person name="Gabaldon T."/>
        </authorList>
    </citation>
    <scope>NUCLEOTIDE SEQUENCE [LARGE SCALE GENOMIC DNA]</scope>
    <source>
        <strain evidence="4 5">BP57</strain>
    </source>
</reference>
<gene>
    <name evidence="4" type="ORF">I9W82_004348</name>
</gene>
<evidence type="ECO:0000256" key="2">
    <source>
        <dbReference type="SAM" id="Phobius"/>
    </source>
</evidence>
<comment type="caution">
    <text evidence="4">The sequence shown here is derived from an EMBL/GenBank/DDBJ whole genome shotgun (WGS) entry which is preliminary data.</text>
</comment>
<evidence type="ECO:0000256" key="1">
    <source>
        <dbReference type="SAM" id="MobiDB-lite"/>
    </source>
</evidence>